<sequence>MHYYRVLLSVTHLRTPVLVSLSMVGADRWRRHNRTDDRPLAADLQPKALFGTIGTGWPAVSGLRRARMDETPEKIAKKAFNSLVTVKQTVVEGQVPEVEPEGTPDGGRVYTVATGFVVHVKSQSVNYVVTTAKAVGNAKYVTLSKPGFKDFKARCLVRYREPESDLALVVLPPKYIVTTTKSYAIDFVGPDVLKELKATRDVLTVTSAETYTSVTSGIVAHKCRTGAEITKIGKKYGFITPDMKYIQHTAAFPFDTVGSPLIDLKTGHVLGVSFYQQLVDGVSLYFAIPSYEIR</sequence>
<keyword evidence="2" id="KW-1185">Reference proteome</keyword>
<evidence type="ECO:0000313" key="2">
    <source>
        <dbReference type="Proteomes" id="UP000759131"/>
    </source>
</evidence>
<proteinExistence type="predicted"/>
<accession>A0A7R9LFX4</accession>
<dbReference type="Proteomes" id="UP000759131">
    <property type="component" value="Unassembled WGS sequence"/>
</dbReference>
<protein>
    <recommendedName>
        <fullName evidence="3">Serine protease</fullName>
    </recommendedName>
</protein>
<dbReference type="EMBL" id="OC879092">
    <property type="protein sequence ID" value="CAD7640967.1"/>
    <property type="molecule type" value="Genomic_DNA"/>
</dbReference>
<dbReference type="EMBL" id="CAJPIZ010024517">
    <property type="protein sequence ID" value="CAG2118491.1"/>
    <property type="molecule type" value="Genomic_DNA"/>
</dbReference>
<dbReference type="Gene3D" id="2.40.10.10">
    <property type="entry name" value="Trypsin-like serine proteases"/>
    <property type="match status" value="2"/>
</dbReference>
<organism evidence="1">
    <name type="scientific">Medioppia subpectinata</name>
    <dbReference type="NCBI Taxonomy" id="1979941"/>
    <lineage>
        <taxon>Eukaryota</taxon>
        <taxon>Metazoa</taxon>
        <taxon>Ecdysozoa</taxon>
        <taxon>Arthropoda</taxon>
        <taxon>Chelicerata</taxon>
        <taxon>Arachnida</taxon>
        <taxon>Acari</taxon>
        <taxon>Acariformes</taxon>
        <taxon>Sarcoptiformes</taxon>
        <taxon>Oribatida</taxon>
        <taxon>Brachypylina</taxon>
        <taxon>Oppioidea</taxon>
        <taxon>Oppiidae</taxon>
        <taxon>Medioppia</taxon>
    </lineage>
</organism>
<reference evidence="1" key="1">
    <citation type="submission" date="2020-11" db="EMBL/GenBank/DDBJ databases">
        <authorList>
            <person name="Tran Van P."/>
        </authorList>
    </citation>
    <scope>NUCLEOTIDE SEQUENCE</scope>
</reference>
<dbReference type="InterPro" id="IPR009003">
    <property type="entry name" value="Peptidase_S1_PA"/>
</dbReference>
<dbReference type="SUPFAM" id="SSF50494">
    <property type="entry name" value="Trypsin-like serine proteases"/>
    <property type="match status" value="1"/>
</dbReference>
<gene>
    <name evidence="1" type="ORF">OSB1V03_LOCUS18442</name>
</gene>
<dbReference type="InterPro" id="IPR043504">
    <property type="entry name" value="Peptidase_S1_PA_chymotrypsin"/>
</dbReference>
<name>A0A7R9LFX4_9ACAR</name>
<evidence type="ECO:0008006" key="3">
    <source>
        <dbReference type="Google" id="ProtNLM"/>
    </source>
</evidence>
<dbReference type="AlphaFoldDB" id="A0A7R9LFX4"/>
<feature type="non-terminal residue" evidence="1">
    <location>
        <position position="294"/>
    </location>
</feature>
<dbReference type="Pfam" id="PF13365">
    <property type="entry name" value="Trypsin_2"/>
    <property type="match status" value="1"/>
</dbReference>
<evidence type="ECO:0000313" key="1">
    <source>
        <dbReference type="EMBL" id="CAD7640967.1"/>
    </source>
</evidence>